<dbReference type="GO" id="GO:0005886">
    <property type="term" value="C:plasma membrane"/>
    <property type="evidence" value="ECO:0007669"/>
    <property type="project" value="UniProtKB-SubCell"/>
</dbReference>
<keyword evidence="4" id="KW-0808">Transferase</keyword>
<protein>
    <recommendedName>
        <fullName evidence="6">Glycosyltransferase 2-like domain-containing protein</fullName>
    </recommendedName>
</protein>
<dbReference type="KEGG" id="tso:IZ6_09130"/>
<dbReference type="SUPFAM" id="SSF53448">
    <property type="entry name" value="Nucleotide-diphospho-sugar transferases"/>
    <property type="match status" value="1"/>
</dbReference>
<dbReference type="Pfam" id="PF00535">
    <property type="entry name" value="Glycos_transf_2"/>
    <property type="match status" value="1"/>
</dbReference>
<dbReference type="Gene3D" id="3.90.550.10">
    <property type="entry name" value="Spore Coat Polysaccharide Biosynthesis Protein SpsA, Chain A"/>
    <property type="match status" value="1"/>
</dbReference>
<evidence type="ECO:0000259" key="6">
    <source>
        <dbReference type="Pfam" id="PF00535"/>
    </source>
</evidence>
<dbReference type="GO" id="GO:0016757">
    <property type="term" value="F:glycosyltransferase activity"/>
    <property type="evidence" value="ECO:0007669"/>
    <property type="project" value="UniProtKB-KW"/>
</dbReference>
<evidence type="ECO:0000313" key="7">
    <source>
        <dbReference type="EMBL" id="BCJ90178.1"/>
    </source>
</evidence>
<evidence type="ECO:0000313" key="8">
    <source>
        <dbReference type="Proteomes" id="UP000515317"/>
    </source>
</evidence>
<evidence type="ECO:0000256" key="5">
    <source>
        <dbReference type="ARBA" id="ARBA00023136"/>
    </source>
</evidence>
<dbReference type="RefSeq" id="WP_222876828.1">
    <property type="nucleotide sequence ID" value="NZ_AP023361.1"/>
</dbReference>
<evidence type="ECO:0000256" key="2">
    <source>
        <dbReference type="ARBA" id="ARBA00022475"/>
    </source>
</evidence>
<dbReference type="InterPro" id="IPR001173">
    <property type="entry name" value="Glyco_trans_2-like"/>
</dbReference>
<dbReference type="AlphaFoldDB" id="A0A6S6QUL0"/>
<name>A0A6S6QUL0_9HYPH</name>
<keyword evidence="2" id="KW-1003">Cell membrane</keyword>
<evidence type="ECO:0000256" key="3">
    <source>
        <dbReference type="ARBA" id="ARBA00022676"/>
    </source>
</evidence>
<dbReference type="EMBL" id="AP023361">
    <property type="protein sequence ID" value="BCJ90178.1"/>
    <property type="molecule type" value="Genomic_DNA"/>
</dbReference>
<comment type="subcellular location">
    <subcellularLocation>
        <location evidence="1">Cell membrane</location>
    </subcellularLocation>
</comment>
<reference evidence="7 8" key="1">
    <citation type="submission" date="2020-08" db="EMBL/GenBank/DDBJ databases">
        <title>Genome sequence of Rhizobiales bacterium strain IZ6.</title>
        <authorList>
            <person name="Nakai R."/>
            <person name="Naganuma T."/>
        </authorList>
    </citation>
    <scope>NUCLEOTIDE SEQUENCE [LARGE SCALE GENOMIC DNA]</scope>
    <source>
        <strain evidence="7 8">IZ6</strain>
    </source>
</reference>
<keyword evidence="5" id="KW-0472">Membrane</keyword>
<dbReference type="PANTHER" id="PTHR43646:SF2">
    <property type="entry name" value="GLYCOSYLTRANSFERASE 2-LIKE DOMAIN-CONTAINING PROTEIN"/>
    <property type="match status" value="1"/>
</dbReference>
<accession>A0A6S6QUL0</accession>
<keyword evidence="3" id="KW-0328">Glycosyltransferase</keyword>
<evidence type="ECO:0000256" key="4">
    <source>
        <dbReference type="ARBA" id="ARBA00022679"/>
    </source>
</evidence>
<dbReference type="Proteomes" id="UP000515317">
    <property type="component" value="Chromosome"/>
</dbReference>
<sequence length="220" mass="23769">MISVVLQAFDDEEALVGTLASLVSGAADGAVRDVIVVDGGTAPGIPVIADAAGCIYMKGPKRREQRLSIGAEAAKGPWLFFLAPGVEPDEGWYREARQFIERAERKGVATARAATFRISHDDHRSGVLRRLFGPHPGSYGLLIHRSFYKSLGGFRHLPAVEYVDLVRRIGPTRLTRLRSNLFVTERAAANAALGTGTRRAIGAALLALRVPARLVARLYA</sequence>
<proteinExistence type="predicted"/>
<gene>
    <name evidence="7" type="ORF">IZ6_09130</name>
</gene>
<dbReference type="PANTHER" id="PTHR43646">
    <property type="entry name" value="GLYCOSYLTRANSFERASE"/>
    <property type="match status" value="1"/>
</dbReference>
<evidence type="ECO:0000256" key="1">
    <source>
        <dbReference type="ARBA" id="ARBA00004236"/>
    </source>
</evidence>
<keyword evidence="8" id="KW-1185">Reference proteome</keyword>
<dbReference type="InterPro" id="IPR029044">
    <property type="entry name" value="Nucleotide-diphossugar_trans"/>
</dbReference>
<feature type="domain" description="Glycosyltransferase 2-like" evidence="6">
    <location>
        <begin position="3"/>
        <end position="126"/>
    </location>
</feature>
<organism evidence="7 8">
    <name type="scientific">Terrihabitans soli</name>
    <dbReference type="NCBI Taxonomy" id="708113"/>
    <lineage>
        <taxon>Bacteria</taxon>
        <taxon>Pseudomonadati</taxon>
        <taxon>Pseudomonadota</taxon>
        <taxon>Alphaproteobacteria</taxon>
        <taxon>Hyphomicrobiales</taxon>
        <taxon>Terrihabitans</taxon>
    </lineage>
</organism>